<sequence>MEFKADDYAVLVSHPAPFQKFPKPFLCLIRTSHNYTLDEDTYPTFLRDDGMVMDLLAFIHVSDPTKVKIGEREHAEGEAQLLDTTVGGVVPLLPVTPDRVDSELEASIKKLFDESGGADQGNSAGGGGQEAEDNIVASVRFVERENVAAEKLKLLRKKRHVVTDAGDSSHPLKKLRSDHGTLCGATTAGKSPASLKQLLASSLLNVKSGVKAVATLPFVTSSVSATPEHEGGVPADSITGTNVTRAKVDSIITSAVIPPVMSEAVITTHVASILSATAPEPGTKVITPVHASMFHDSKSIGMVRPDVAGSSHFLGKELSIGSREVGSESLYEIRDMDYDELFTEFSVGTARHACLSAEVRMWTEYCLRERKRLESKFEKQTGLLKSWDEEIKNLKAQLLLKEANSVEVARLHTRVSAFEAVEQVHIDELNTLKQKNVALEDEKESINGRVAKLESLVSIKDRELKYVDAIVTSLKSQNDGLEDQLEKFQDDRMKVVNDKFDQLHTDFVEMALHLEENAAINKAIEKGMQDGLSAGIAHGKEGRSLVDVTAHNPFTEADYVTALQRLQSVNFSLLAELKANKDASTETLFDLFHLEDSLTERLGLHELQPSFDQLMVTVHHSPDQTVVGATALSLTLDVSNIRVQNIRENIANRRSALRDVFVPEPFYSADLVGMEGTSNVVYDAVHTTTALSMTFASASTVPPITIEDYKFIGTGGPKGAQKSGEVSSFP</sequence>
<dbReference type="EMBL" id="BKCJ010005498">
    <property type="protein sequence ID" value="GEU67081.1"/>
    <property type="molecule type" value="Genomic_DNA"/>
</dbReference>
<evidence type="ECO:0000313" key="2">
    <source>
        <dbReference type="EMBL" id="GEU67081.1"/>
    </source>
</evidence>
<comment type="caution">
    <text evidence="2">The sequence shown here is derived from an EMBL/GenBank/DDBJ whole genome shotgun (WGS) entry which is preliminary data.</text>
</comment>
<reference evidence="2" key="1">
    <citation type="journal article" date="2019" name="Sci. Rep.">
        <title>Draft genome of Tanacetum cinerariifolium, the natural source of mosquito coil.</title>
        <authorList>
            <person name="Yamashiro T."/>
            <person name="Shiraishi A."/>
            <person name="Satake H."/>
            <person name="Nakayama K."/>
        </authorList>
    </citation>
    <scope>NUCLEOTIDE SEQUENCE</scope>
</reference>
<dbReference type="AlphaFoldDB" id="A0A6L2LZ78"/>
<protein>
    <submittedName>
        <fullName evidence="2">Nonaspanin</fullName>
    </submittedName>
</protein>
<name>A0A6L2LZ78_TANCI</name>
<keyword evidence="1" id="KW-0175">Coiled coil</keyword>
<evidence type="ECO:0000256" key="1">
    <source>
        <dbReference type="SAM" id="Coils"/>
    </source>
</evidence>
<feature type="coiled-coil region" evidence="1">
    <location>
        <begin position="377"/>
        <end position="498"/>
    </location>
</feature>
<accession>A0A6L2LZ78</accession>
<proteinExistence type="predicted"/>
<gene>
    <name evidence="2" type="ORF">Tci_039059</name>
</gene>
<organism evidence="2">
    <name type="scientific">Tanacetum cinerariifolium</name>
    <name type="common">Dalmatian daisy</name>
    <name type="synonym">Chrysanthemum cinerariifolium</name>
    <dbReference type="NCBI Taxonomy" id="118510"/>
    <lineage>
        <taxon>Eukaryota</taxon>
        <taxon>Viridiplantae</taxon>
        <taxon>Streptophyta</taxon>
        <taxon>Embryophyta</taxon>
        <taxon>Tracheophyta</taxon>
        <taxon>Spermatophyta</taxon>
        <taxon>Magnoliopsida</taxon>
        <taxon>eudicotyledons</taxon>
        <taxon>Gunneridae</taxon>
        <taxon>Pentapetalae</taxon>
        <taxon>asterids</taxon>
        <taxon>campanulids</taxon>
        <taxon>Asterales</taxon>
        <taxon>Asteraceae</taxon>
        <taxon>Asteroideae</taxon>
        <taxon>Anthemideae</taxon>
        <taxon>Anthemidinae</taxon>
        <taxon>Tanacetum</taxon>
    </lineage>
</organism>